<keyword evidence="4" id="KW-1185">Reference proteome</keyword>
<name>A0A3D9HPU9_9PROT</name>
<gene>
    <name evidence="3" type="ORF">DFP90_103302</name>
</gene>
<dbReference type="GO" id="GO:0016020">
    <property type="term" value="C:membrane"/>
    <property type="evidence" value="ECO:0007669"/>
    <property type="project" value="InterPro"/>
</dbReference>
<dbReference type="InterPro" id="IPR004563">
    <property type="entry name" value="Apolipo_AcylTrfase"/>
</dbReference>
<protein>
    <recommendedName>
        <fullName evidence="2">Apolipoprotein N-acyltransferase N-terminal domain-containing protein</fullName>
    </recommendedName>
</protein>
<keyword evidence="1" id="KW-1133">Transmembrane helix</keyword>
<dbReference type="Proteomes" id="UP000256845">
    <property type="component" value="Unassembled WGS sequence"/>
</dbReference>
<dbReference type="InterPro" id="IPR045378">
    <property type="entry name" value="LNT_N"/>
</dbReference>
<evidence type="ECO:0000313" key="3">
    <source>
        <dbReference type="EMBL" id="RED51500.1"/>
    </source>
</evidence>
<organism evidence="3 4">
    <name type="scientific">Aestuariispira insulae</name>
    <dbReference type="NCBI Taxonomy" id="1461337"/>
    <lineage>
        <taxon>Bacteria</taxon>
        <taxon>Pseudomonadati</taxon>
        <taxon>Pseudomonadota</taxon>
        <taxon>Alphaproteobacteria</taxon>
        <taxon>Rhodospirillales</taxon>
        <taxon>Kiloniellaceae</taxon>
        <taxon>Aestuariispira</taxon>
    </lineage>
</organism>
<feature type="transmembrane region" description="Helical" evidence="1">
    <location>
        <begin position="185"/>
        <end position="207"/>
    </location>
</feature>
<accession>A0A3D9HPU9</accession>
<dbReference type="AlphaFoldDB" id="A0A3D9HPU9"/>
<keyword evidence="1" id="KW-0472">Membrane</keyword>
<evidence type="ECO:0000256" key="1">
    <source>
        <dbReference type="SAM" id="Phobius"/>
    </source>
</evidence>
<feature type="transmembrane region" description="Helical" evidence="1">
    <location>
        <begin position="79"/>
        <end position="102"/>
    </location>
</feature>
<evidence type="ECO:0000313" key="4">
    <source>
        <dbReference type="Proteomes" id="UP000256845"/>
    </source>
</evidence>
<feature type="transmembrane region" description="Helical" evidence="1">
    <location>
        <begin position="142"/>
        <end position="165"/>
    </location>
</feature>
<proteinExistence type="predicted"/>
<dbReference type="PANTHER" id="PTHR38686:SF1">
    <property type="entry name" value="APOLIPOPROTEIN N-ACYLTRANSFERASE"/>
    <property type="match status" value="1"/>
</dbReference>
<sequence>MAGTMSGAGASLPILMPVKMKQVLGGLSGWRSWLAAFVAGASATLALPPVNAWPVLLLAMPILIWMLQGDRSRKSSFAIGWWFGFGFLAAGLYWISHALLIFSDRLLWMVPFAALGLPAFLAFYSGAVALALRWFRHPVIQVLAFAPLWVLGEWLRGMLFTGFPWNLIGYAWAGSDILIQPASVVGAYGLSFLVLVMAVLPALLPLVSRRVGGGLAWVGHLAAGYGIWIWIFAT</sequence>
<feature type="domain" description="Apolipoprotein N-acyltransferase N-terminal" evidence="2">
    <location>
        <begin position="39"/>
        <end position="200"/>
    </location>
</feature>
<feature type="transmembrane region" description="Helical" evidence="1">
    <location>
        <begin position="108"/>
        <end position="135"/>
    </location>
</feature>
<dbReference type="PANTHER" id="PTHR38686">
    <property type="entry name" value="APOLIPOPROTEIN N-ACYLTRANSFERASE"/>
    <property type="match status" value="1"/>
</dbReference>
<feature type="transmembrane region" description="Helical" evidence="1">
    <location>
        <begin position="50"/>
        <end position="67"/>
    </location>
</feature>
<keyword evidence="1" id="KW-0812">Transmembrane</keyword>
<feature type="transmembrane region" description="Helical" evidence="1">
    <location>
        <begin position="214"/>
        <end position="233"/>
    </location>
</feature>
<dbReference type="GO" id="GO:0042158">
    <property type="term" value="P:lipoprotein biosynthetic process"/>
    <property type="evidence" value="ECO:0007669"/>
    <property type="project" value="InterPro"/>
</dbReference>
<dbReference type="EMBL" id="QRDW01000003">
    <property type="protein sequence ID" value="RED51500.1"/>
    <property type="molecule type" value="Genomic_DNA"/>
</dbReference>
<dbReference type="Pfam" id="PF20154">
    <property type="entry name" value="LNT_N"/>
    <property type="match status" value="1"/>
</dbReference>
<reference evidence="3 4" key="1">
    <citation type="submission" date="2018-07" db="EMBL/GenBank/DDBJ databases">
        <title>Genomic Encyclopedia of Type Strains, Phase III (KMG-III): the genomes of soil and plant-associated and newly described type strains.</title>
        <authorList>
            <person name="Whitman W."/>
        </authorList>
    </citation>
    <scope>NUCLEOTIDE SEQUENCE [LARGE SCALE GENOMIC DNA]</scope>
    <source>
        <strain evidence="3 4">CECT 8488</strain>
    </source>
</reference>
<dbReference type="RefSeq" id="WP_115936384.1">
    <property type="nucleotide sequence ID" value="NZ_QRDW01000003.1"/>
</dbReference>
<comment type="caution">
    <text evidence="3">The sequence shown here is derived from an EMBL/GenBank/DDBJ whole genome shotgun (WGS) entry which is preliminary data.</text>
</comment>
<dbReference type="OrthoDB" id="9804277at2"/>
<dbReference type="GO" id="GO:0016410">
    <property type="term" value="F:N-acyltransferase activity"/>
    <property type="evidence" value="ECO:0007669"/>
    <property type="project" value="InterPro"/>
</dbReference>
<evidence type="ECO:0000259" key="2">
    <source>
        <dbReference type="Pfam" id="PF20154"/>
    </source>
</evidence>